<evidence type="ECO:0000313" key="1">
    <source>
        <dbReference type="EMBL" id="UOF90443.1"/>
    </source>
</evidence>
<dbReference type="Proteomes" id="UP000830167">
    <property type="component" value="Chromosome"/>
</dbReference>
<dbReference type="EMBL" id="CP089291">
    <property type="protein sequence ID" value="UOF90443.1"/>
    <property type="molecule type" value="Genomic_DNA"/>
</dbReference>
<protein>
    <submittedName>
        <fullName evidence="1">Uncharacterized protein</fullName>
    </submittedName>
</protein>
<dbReference type="RefSeq" id="WP_347437138.1">
    <property type="nucleotide sequence ID" value="NZ_CP089291.1"/>
</dbReference>
<keyword evidence="2" id="KW-1185">Reference proteome</keyword>
<organism evidence="1 2">
    <name type="scientific">Fodinisporobacter ferrooxydans</name>
    <dbReference type="NCBI Taxonomy" id="2901836"/>
    <lineage>
        <taxon>Bacteria</taxon>
        <taxon>Bacillati</taxon>
        <taxon>Bacillota</taxon>
        <taxon>Bacilli</taxon>
        <taxon>Bacillales</taxon>
        <taxon>Alicyclobacillaceae</taxon>
        <taxon>Fodinisporobacter</taxon>
    </lineage>
</organism>
<proteinExistence type="predicted"/>
<reference evidence="1" key="1">
    <citation type="submission" date="2021-12" db="EMBL/GenBank/DDBJ databases">
        <title>Alicyclobacillaceae gen. nov., sp. nov., isolated from chalcocite enrichment system.</title>
        <authorList>
            <person name="Jiang Z."/>
        </authorList>
    </citation>
    <scope>NUCLEOTIDE SEQUENCE</scope>
    <source>
        <strain evidence="1">MYW30-H2</strain>
    </source>
</reference>
<name>A0ABY4CJ78_9BACL</name>
<gene>
    <name evidence="1" type="ORF">LSG31_21735</name>
</gene>
<accession>A0ABY4CJ78</accession>
<evidence type="ECO:0000313" key="2">
    <source>
        <dbReference type="Proteomes" id="UP000830167"/>
    </source>
</evidence>
<sequence>MQEKLNRLQEMFSRLSAAQQDDIINLLETWIKQQQVIKEAPTRQPSIDSGHTSALQYYHHPSLDQQRQSVNILRNYVRDHFRPMIELAYIAFHPDLDSISTAKSRAAVENMFELEAAYELKSILETQPDSSIISKQLIDTFQESNKKNSK</sequence>